<dbReference type="SMART" id="SM00448">
    <property type="entry name" value="REC"/>
    <property type="match status" value="1"/>
</dbReference>
<dbReference type="InterPro" id="IPR002197">
    <property type="entry name" value="HTH_Fis"/>
</dbReference>
<evidence type="ECO:0000256" key="8">
    <source>
        <dbReference type="ARBA" id="ARBA00023125"/>
    </source>
</evidence>
<dbReference type="SUPFAM" id="SSF52540">
    <property type="entry name" value="P-loop containing nucleoside triphosphate hydrolases"/>
    <property type="match status" value="1"/>
</dbReference>
<dbReference type="CDD" id="cd00009">
    <property type="entry name" value="AAA"/>
    <property type="match status" value="1"/>
</dbReference>
<protein>
    <submittedName>
        <fullName evidence="14">Sigma-54-dependent Fis family transcriptional regulator</fullName>
    </submittedName>
</protein>
<dbReference type="Pfam" id="PF02954">
    <property type="entry name" value="HTH_8"/>
    <property type="match status" value="1"/>
</dbReference>
<feature type="domain" description="Sigma-54 factor interaction" evidence="12">
    <location>
        <begin position="146"/>
        <end position="375"/>
    </location>
</feature>
<dbReference type="GO" id="GO:0000160">
    <property type="term" value="P:phosphorelay signal transduction system"/>
    <property type="evidence" value="ECO:0007669"/>
    <property type="project" value="UniProtKB-KW"/>
</dbReference>
<dbReference type="InterPro" id="IPR058031">
    <property type="entry name" value="AAA_lid_NorR"/>
</dbReference>
<evidence type="ECO:0000313" key="15">
    <source>
        <dbReference type="Proteomes" id="UP000265882"/>
    </source>
</evidence>
<evidence type="ECO:0000256" key="2">
    <source>
        <dbReference type="ARBA" id="ARBA00022490"/>
    </source>
</evidence>
<evidence type="ECO:0000313" key="14">
    <source>
        <dbReference type="EMBL" id="RJP19708.1"/>
    </source>
</evidence>
<keyword evidence="5" id="KW-0067">ATP-binding</keyword>
<keyword evidence="4" id="KW-0547">Nucleotide-binding</keyword>
<dbReference type="Proteomes" id="UP000265882">
    <property type="component" value="Unassembled WGS sequence"/>
</dbReference>
<feature type="modified residue" description="4-aspartylphosphate" evidence="11">
    <location>
        <position position="56"/>
    </location>
</feature>
<feature type="domain" description="Response regulatory" evidence="13">
    <location>
        <begin position="7"/>
        <end position="121"/>
    </location>
</feature>
<keyword evidence="8" id="KW-0238">DNA-binding</keyword>
<dbReference type="InterPro" id="IPR009057">
    <property type="entry name" value="Homeodomain-like_sf"/>
</dbReference>
<dbReference type="PRINTS" id="PR01590">
    <property type="entry name" value="HTHFIS"/>
</dbReference>
<proteinExistence type="predicted"/>
<dbReference type="InterPro" id="IPR002078">
    <property type="entry name" value="Sigma_54_int"/>
</dbReference>
<sequence length="457" mass="51619">MEKDNVRILIVDDEQIVVRSLSDWFRDDGYSVGTASTAKEALAKLTEREWDIYLLDVKMPGMSGLELQKKIREINPDSIIIIMTAYASVDSAVEALKQGAYDYLTKPFDPEHLGHLIRNALEKKTLAVENSRLKQSIDESVLSHNIIGASEGIKKVIESIETVSNTETSVLIRGESGTGKELVAKAIHSNSRRRYMPMIILNCGALAESILESELFGHEKGAFTGAQYKRKGKFELADGGTLFLDEIGDISQKMQMDLLRVLDEKKIRRIGGEKEIAVDFRLIAATNKDLEAAVEAGVFRSDLYYRLNVFSVTIPPLRQRPSDIPLLAEHFLKKYAQTTNKHIEKIADEALEKLTGYTWPGNVRELENAIERAVVVCKSDCIKEEHFPFSASRPNHTPIGRSLEDMEQEHIFNTLTETQWNITQTARLLNIDRVTLYRKIKKYKLKKKSSSSQEFVG</sequence>
<dbReference type="GO" id="GO:0005524">
    <property type="term" value="F:ATP binding"/>
    <property type="evidence" value="ECO:0007669"/>
    <property type="project" value="UniProtKB-KW"/>
</dbReference>
<keyword evidence="6" id="KW-0902">Two-component regulatory system</keyword>
<evidence type="ECO:0000256" key="10">
    <source>
        <dbReference type="ARBA" id="ARBA00023163"/>
    </source>
</evidence>
<evidence type="ECO:0000256" key="1">
    <source>
        <dbReference type="ARBA" id="ARBA00004496"/>
    </source>
</evidence>
<dbReference type="PANTHER" id="PTHR32071:SF113">
    <property type="entry name" value="ALGINATE BIOSYNTHESIS TRANSCRIPTIONAL REGULATORY PROTEIN ALGB"/>
    <property type="match status" value="1"/>
</dbReference>
<evidence type="ECO:0000256" key="9">
    <source>
        <dbReference type="ARBA" id="ARBA00023159"/>
    </source>
</evidence>
<keyword evidence="7" id="KW-0805">Transcription regulation</keyword>
<dbReference type="InterPro" id="IPR011006">
    <property type="entry name" value="CheY-like_superfamily"/>
</dbReference>
<evidence type="ECO:0000259" key="12">
    <source>
        <dbReference type="PROSITE" id="PS50045"/>
    </source>
</evidence>
<dbReference type="Gene3D" id="1.10.10.60">
    <property type="entry name" value="Homeodomain-like"/>
    <property type="match status" value="1"/>
</dbReference>
<dbReference type="PANTHER" id="PTHR32071">
    <property type="entry name" value="TRANSCRIPTIONAL REGULATORY PROTEIN"/>
    <property type="match status" value="1"/>
</dbReference>
<dbReference type="InterPro" id="IPR025944">
    <property type="entry name" value="Sigma_54_int_dom_CS"/>
</dbReference>
<dbReference type="GO" id="GO:0005737">
    <property type="term" value="C:cytoplasm"/>
    <property type="evidence" value="ECO:0007669"/>
    <property type="project" value="UniProtKB-SubCell"/>
</dbReference>
<dbReference type="GO" id="GO:0043565">
    <property type="term" value="F:sequence-specific DNA binding"/>
    <property type="evidence" value="ECO:0007669"/>
    <property type="project" value="InterPro"/>
</dbReference>
<dbReference type="InterPro" id="IPR001789">
    <property type="entry name" value="Sig_transdc_resp-reg_receiver"/>
</dbReference>
<dbReference type="Gene3D" id="3.40.50.300">
    <property type="entry name" value="P-loop containing nucleotide triphosphate hydrolases"/>
    <property type="match status" value="1"/>
</dbReference>
<dbReference type="PROSITE" id="PS50110">
    <property type="entry name" value="RESPONSE_REGULATORY"/>
    <property type="match status" value="1"/>
</dbReference>
<keyword evidence="3 11" id="KW-0597">Phosphoprotein</keyword>
<keyword evidence="2" id="KW-0963">Cytoplasm</keyword>
<dbReference type="Gene3D" id="3.40.50.2300">
    <property type="match status" value="1"/>
</dbReference>
<evidence type="ECO:0000256" key="11">
    <source>
        <dbReference type="PROSITE-ProRule" id="PRU00169"/>
    </source>
</evidence>
<dbReference type="InterPro" id="IPR025662">
    <property type="entry name" value="Sigma_54_int_dom_ATP-bd_1"/>
</dbReference>
<dbReference type="EMBL" id="QZKU01000086">
    <property type="protein sequence ID" value="RJP19708.1"/>
    <property type="molecule type" value="Genomic_DNA"/>
</dbReference>
<dbReference type="PROSITE" id="PS00676">
    <property type="entry name" value="SIGMA54_INTERACT_2"/>
    <property type="match status" value="1"/>
</dbReference>
<dbReference type="AlphaFoldDB" id="A0A3A4NFF3"/>
<dbReference type="FunFam" id="1.10.8.60:FF:000014">
    <property type="entry name" value="DNA-binding transcriptional regulator NtrC"/>
    <property type="match status" value="1"/>
</dbReference>
<dbReference type="Pfam" id="PF00158">
    <property type="entry name" value="Sigma54_activat"/>
    <property type="match status" value="1"/>
</dbReference>
<dbReference type="InterPro" id="IPR003593">
    <property type="entry name" value="AAA+_ATPase"/>
</dbReference>
<dbReference type="PROSITE" id="PS50045">
    <property type="entry name" value="SIGMA54_INTERACT_4"/>
    <property type="match status" value="1"/>
</dbReference>
<evidence type="ECO:0000256" key="3">
    <source>
        <dbReference type="ARBA" id="ARBA00022553"/>
    </source>
</evidence>
<dbReference type="PROSITE" id="PS00688">
    <property type="entry name" value="SIGMA54_INTERACT_3"/>
    <property type="match status" value="1"/>
</dbReference>
<evidence type="ECO:0000256" key="4">
    <source>
        <dbReference type="ARBA" id="ARBA00022741"/>
    </source>
</evidence>
<evidence type="ECO:0000259" key="13">
    <source>
        <dbReference type="PROSITE" id="PS50110"/>
    </source>
</evidence>
<dbReference type="SUPFAM" id="SSF52172">
    <property type="entry name" value="CheY-like"/>
    <property type="match status" value="1"/>
</dbReference>
<reference evidence="14 15" key="1">
    <citation type="journal article" date="2017" name="ISME J.">
        <title>Energy and carbon metabolisms in a deep terrestrial subsurface fluid microbial community.</title>
        <authorList>
            <person name="Momper L."/>
            <person name="Jungbluth S.P."/>
            <person name="Lee M.D."/>
            <person name="Amend J.P."/>
        </authorList>
    </citation>
    <scope>NUCLEOTIDE SEQUENCE [LARGE SCALE GENOMIC DNA]</scope>
    <source>
        <strain evidence="14">SURF_5</strain>
    </source>
</reference>
<dbReference type="Pfam" id="PF00072">
    <property type="entry name" value="Response_reg"/>
    <property type="match status" value="1"/>
</dbReference>
<dbReference type="SUPFAM" id="SSF46689">
    <property type="entry name" value="Homeodomain-like"/>
    <property type="match status" value="1"/>
</dbReference>
<dbReference type="InterPro" id="IPR027417">
    <property type="entry name" value="P-loop_NTPase"/>
</dbReference>
<dbReference type="Pfam" id="PF25601">
    <property type="entry name" value="AAA_lid_14"/>
    <property type="match status" value="1"/>
</dbReference>
<dbReference type="GO" id="GO:0006355">
    <property type="term" value="P:regulation of DNA-templated transcription"/>
    <property type="evidence" value="ECO:0007669"/>
    <property type="project" value="InterPro"/>
</dbReference>
<evidence type="ECO:0000256" key="6">
    <source>
        <dbReference type="ARBA" id="ARBA00023012"/>
    </source>
</evidence>
<dbReference type="PROSITE" id="PS00675">
    <property type="entry name" value="SIGMA54_INTERACT_1"/>
    <property type="match status" value="1"/>
</dbReference>
<keyword evidence="9" id="KW-0010">Activator</keyword>
<evidence type="ECO:0000256" key="7">
    <source>
        <dbReference type="ARBA" id="ARBA00023015"/>
    </source>
</evidence>
<gene>
    <name evidence="14" type="ORF">C4520_12585</name>
</gene>
<evidence type="ECO:0000256" key="5">
    <source>
        <dbReference type="ARBA" id="ARBA00022840"/>
    </source>
</evidence>
<dbReference type="InterPro" id="IPR025943">
    <property type="entry name" value="Sigma_54_int_dom_ATP-bd_2"/>
</dbReference>
<accession>A0A3A4NFF3</accession>
<keyword evidence="10" id="KW-0804">Transcription</keyword>
<comment type="subcellular location">
    <subcellularLocation>
        <location evidence="1">Cytoplasm</location>
    </subcellularLocation>
</comment>
<dbReference type="FunFam" id="3.40.50.2300:FF:000018">
    <property type="entry name" value="DNA-binding transcriptional regulator NtrC"/>
    <property type="match status" value="1"/>
</dbReference>
<dbReference type="SMART" id="SM00382">
    <property type="entry name" value="AAA"/>
    <property type="match status" value="1"/>
</dbReference>
<dbReference type="FunFam" id="3.40.50.300:FF:000006">
    <property type="entry name" value="DNA-binding transcriptional regulator NtrC"/>
    <property type="match status" value="1"/>
</dbReference>
<organism evidence="14 15">
    <name type="scientific">Abyssobacteria bacterium (strain SURF_5)</name>
    <dbReference type="NCBI Taxonomy" id="2093360"/>
    <lineage>
        <taxon>Bacteria</taxon>
        <taxon>Pseudomonadati</taxon>
        <taxon>Candidatus Hydrogenedentota</taxon>
        <taxon>Candidatus Abyssobacteria</taxon>
    </lineage>
</organism>
<comment type="caution">
    <text evidence="14">The sequence shown here is derived from an EMBL/GenBank/DDBJ whole genome shotgun (WGS) entry which is preliminary data.</text>
</comment>
<name>A0A3A4NFF3_ABYX5</name>
<dbReference type="Gene3D" id="1.10.8.60">
    <property type="match status" value="1"/>
</dbReference>